<evidence type="ECO:0000259" key="1">
    <source>
        <dbReference type="Pfam" id="PF01494"/>
    </source>
</evidence>
<name>A0A3B0TR86_9ZZZZ</name>
<reference evidence="2" key="1">
    <citation type="submission" date="2018-06" db="EMBL/GenBank/DDBJ databases">
        <authorList>
            <person name="Zhirakovskaya E."/>
        </authorList>
    </citation>
    <scope>NUCLEOTIDE SEQUENCE</scope>
</reference>
<dbReference type="InterPro" id="IPR002938">
    <property type="entry name" value="FAD-bd"/>
</dbReference>
<dbReference type="AlphaFoldDB" id="A0A3B0TR86"/>
<accession>A0A3B0TR86</accession>
<dbReference type="Gene3D" id="3.50.50.60">
    <property type="entry name" value="FAD/NAD(P)-binding domain"/>
    <property type="match status" value="1"/>
</dbReference>
<dbReference type="InterPro" id="IPR036188">
    <property type="entry name" value="FAD/NAD-bd_sf"/>
</dbReference>
<dbReference type="PRINTS" id="PR00420">
    <property type="entry name" value="RNGMNOXGNASE"/>
</dbReference>
<gene>
    <name evidence="2" type="ORF">MNBD_ALPHA12-1979</name>
</gene>
<protein>
    <recommendedName>
        <fullName evidence="1">FAD-binding domain-containing protein</fullName>
    </recommendedName>
</protein>
<dbReference type="Pfam" id="PF01494">
    <property type="entry name" value="FAD_binding_3"/>
    <property type="match status" value="1"/>
</dbReference>
<dbReference type="PANTHER" id="PTHR42685:SF22">
    <property type="entry name" value="CONDITIONED MEDIUM FACTOR RECEPTOR 1"/>
    <property type="match status" value="1"/>
</dbReference>
<dbReference type="NCBIfam" id="TIGR02032">
    <property type="entry name" value="GG-red-SF"/>
    <property type="match status" value="1"/>
</dbReference>
<evidence type="ECO:0000313" key="2">
    <source>
        <dbReference type="EMBL" id="VAW19230.1"/>
    </source>
</evidence>
<dbReference type="SUPFAM" id="SSF51905">
    <property type="entry name" value="FAD/NAD(P)-binding domain"/>
    <property type="match status" value="1"/>
</dbReference>
<dbReference type="GO" id="GO:0016628">
    <property type="term" value="F:oxidoreductase activity, acting on the CH-CH group of donors, NAD or NADP as acceptor"/>
    <property type="evidence" value="ECO:0007669"/>
    <property type="project" value="InterPro"/>
</dbReference>
<feature type="domain" description="FAD-binding" evidence="1">
    <location>
        <begin position="12"/>
        <end position="193"/>
    </location>
</feature>
<proteinExistence type="predicted"/>
<dbReference type="EMBL" id="UOEO01000102">
    <property type="protein sequence ID" value="VAW19230.1"/>
    <property type="molecule type" value="Genomic_DNA"/>
</dbReference>
<dbReference type="GO" id="GO:0071949">
    <property type="term" value="F:FAD binding"/>
    <property type="evidence" value="ECO:0007669"/>
    <property type="project" value="InterPro"/>
</dbReference>
<dbReference type="PANTHER" id="PTHR42685">
    <property type="entry name" value="GERANYLGERANYL DIPHOSPHATE REDUCTASE"/>
    <property type="match status" value="1"/>
</dbReference>
<dbReference type="InterPro" id="IPR011777">
    <property type="entry name" value="Geranylgeranyl_Rdtase_fam"/>
</dbReference>
<dbReference type="InterPro" id="IPR050407">
    <property type="entry name" value="Geranylgeranyl_reductase"/>
</dbReference>
<organism evidence="2">
    <name type="scientific">hydrothermal vent metagenome</name>
    <dbReference type="NCBI Taxonomy" id="652676"/>
    <lineage>
        <taxon>unclassified sequences</taxon>
        <taxon>metagenomes</taxon>
        <taxon>ecological metagenomes</taxon>
    </lineage>
</organism>
<sequence length="413" mass="45165">MISNPETTIFDLAIVGAGPAGSSCAISACKSGSKSVALIDAQKFPRDKICGDGIGPGAIQIMKKLGADEILASYKKVQFLSISSPSGLTAKGPLPSVNGAKHDGYTIPRQVLDNHFFTKALEYGATDISGYRLNKASFDGKSWTLELTRTARSEPMTIKARVLVGADGARSKVRRFLGVPINSDRHTGTAARIYAKSPNGQLDALQIDFVGKLLPAYGWMFPISATQANIGIGIDLYNYKNQSHKLADLLSQYREKLNSSINYDQDTYGAFILPYGSELPKIAHGQKHAALIGDAASMINPLTGEGIYYSMFAGELLGRLLAQAQSRQQGMAGVSLALETFERQFRAKFKSHYDINWTMKEKIKSPHWCDIIVRSCARDEKILSDLIEIMMGDKNNIDQTTIFRIVARNLLPF</sequence>